<evidence type="ECO:0000256" key="2">
    <source>
        <dbReference type="HAMAP-Rule" id="MF_00758"/>
    </source>
</evidence>
<dbReference type="AlphaFoldDB" id="A0A066ZZD2"/>
<name>A0A066ZZD2_HYDMR</name>
<dbReference type="GO" id="GO:0005829">
    <property type="term" value="C:cytosol"/>
    <property type="evidence" value="ECO:0007669"/>
    <property type="project" value="TreeGrafter"/>
</dbReference>
<dbReference type="Proteomes" id="UP000027341">
    <property type="component" value="Unassembled WGS sequence"/>
</dbReference>
<dbReference type="PANTHER" id="PTHR30327:SF1">
    <property type="entry name" value="UPF0301 PROTEIN YQGE"/>
    <property type="match status" value="1"/>
</dbReference>
<dbReference type="Pfam" id="PF02622">
    <property type="entry name" value="DUF179"/>
    <property type="match status" value="1"/>
</dbReference>
<dbReference type="EMBL" id="JMIU01000001">
    <property type="protein sequence ID" value="KDN95681.1"/>
    <property type="molecule type" value="Genomic_DNA"/>
</dbReference>
<organism evidence="3 4">
    <name type="scientific">Hydrogenovibrio marinus</name>
    <dbReference type="NCBI Taxonomy" id="28885"/>
    <lineage>
        <taxon>Bacteria</taxon>
        <taxon>Pseudomonadati</taxon>
        <taxon>Pseudomonadota</taxon>
        <taxon>Gammaproteobacteria</taxon>
        <taxon>Thiotrichales</taxon>
        <taxon>Piscirickettsiaceae</taxon>
        <taxon>Hydrogenovibrio</taxon>
    </lineage>
</organism>
<gene>
    <name evidence="3" type="ORF">EI16_05120</name>
</gene>
<dbReference type="HAMAP" id="MF_00758">
    <property type="entry name" value="UPF0301"/>
    <property type="match status" value="1"/>
</dbReference>
<dbReference type="SUPFAM" id="SSF143456">
    <property type="entry name" value="VC0467-like"/>
    <property type="match status" value="1"/>
</dbReference>
<accession>A0A066ZZD2</accession>
<dbReference type="Gene3D" id="3.40.1740.10">
    <property type="entry name" value="VC0467-like"/>
    <property type="match status" value="1"/>
</dbReference>
<dbReference type="RefSeq" id="WP_029910260.1">
    <property type="nucleotide sequence ID" value="NZ_AP020335.1"/>
</dbReference>
<comment type="caution">
    <text evidence="3">The sequence shown here is derived from an EMBL/GenBank/DDBJ whole genome shotgun (WGS) entry which is preliminary data.</text>
</comment>
<evidence type="ECO:0000313" key="3">
    <source>
        <dbReference type="EMBL" id="KDN95681.1"/>
    </source>
</evidence>
<comment type="similarity">
    <text evidence="1 2">Belongs to the UPF0301 (AlgH) family.</text>
</comment>
<evidence type="ECO:0000313" key="4">
    <source>
        <dbReference type="Proteomes" id="UP000027341"/>
    </source>
</evidence>
<dbReference type="STRING" id="28885.EI16_05120"/>
<sequence>MTSLTSFQHQILIAMPSLENTWFERTVIYMVEDNKHGSMGLVINLPHKLTTAQLLEHFKLEIQKDSPMLEEPVLIGGPVDVEHGFILHKSEDCWQKSMALQDGLSMTVSEDLLKAIADGTGPEKFLTCLGFAGWEKGQLQQEIQDNSWLTIPYNESLLFDVPVESRWEVAMGTLGVSPENLSSDAGHD</sequence>
<reference evidence="3 4" key="1">
    <citation type="submission" date="2014-04" db="EMBL/GenBank/DDBJ databases">
        <title>Draft genome sequence of Hydrogenovibrio marinus MH-110, a model organism for aerobic H2 metabolism.</title>
        <authorList>
            <person name="Cha H.J."/>
            <person name="Jo B.H."/>
            <person name="Hwang B.H."/>
        </authorList>
    </citation>
    <scope>NUCLEOTIDE SEQUENCE [LARGE SCALE GENOMIC DNA]</scope>
    <source>
        <strain evidence="3 4">MH-110</strain>
    </source>
</reference>
<dbReference type="PANTHER" id="PTHR30327">
    <property type="entry name" value="UNCHARACTERIZED PROTEIN YQGE"/>
    <property type="match status" value="1"/>
</dbReference>
<keyword evidence="4" id="KW-1185">Reference proteome</keyword>
<dbReference type="NCBIfam" id="NF001266">
    <property type="entry name" value="PRK00228.1-1"/>
    <property type="match status" value="1"/>
</dbReference>
<evidence type="ECO:0000256" key="1">
    <source>
        <dbReference type="ARBA" id="ARBA00009600"/>
    </source>
</evidence>
<proteinExistence type="inferred from homology"/>
<protein>
    <recommendedName>
        <fullName evidence="2">UPF0301 protein EI16_05120</fullName>
    </recommendedName>
</protein>
<dbReference type="InterPro" id="IPR003774">
    <property type="entry name" value="AlgH-like"/>
</dbReference>